<evidence type="ECO:0000313" key="9">
    <source>
        <dbReference type="Proteomes" id="UP000054196"/>
    </source>
</evidence>
<feature type="compositionally biased region" description="Basic and acidic residues" evidence="6">
    <location>
        <begin position="1"/>
        <end position="35"/>
    </location>
</feature>
<accession>R7S2I7</accession>
<comment type="cofactor">
    <cofactor evidence="1">
        <name>pyridoxal 5'-phosphate</name>
        <dbReference type="ChEBI" id="CHEBI:597326"/>
    </cofactor>
</comment>
<keyword evidence="4" id="KW-0663">Pyridoxal phosphate</keyword>
<dbReference type="Proteomes" id="UP000054196">
    <property type="component" value="Unassembled WGS sequence"/>
</dbReference>
<dbReference type="EMBL" id="JH687557">
    <property type="protein sequence ID" value="EIN03997.1"/>
    <property type="molecule type" value="Genomic_DNA"/>
</dbReference>
<dbReference type="InterPro" id="IPR015422">
    <property type="entry name" value="PyrdxlP-dep_Trfase_small"/>
</dbReference>
<dbReference type="OMA" id="GTHEYCD"/>
<reference evidence="9" key="1">
    <citation type="journal article" date="2012" name="Science">
        <title>The Paleozoic origin of enzymatic lignin decomposition reconstructed from 31 fungal genomes.</title>
        <authorList>
            <person name="Floudas D."/>
            <person name="Binder M."/>
            <person name="Riley R."/>
            <person name="Barry K."/>
            <person name="Blanchette R.A."/>
            <person name="Henrissat B."/>
            <person name="Martinez A.T."/>
            <person name="Otillar R."/>
            <person name="Spatafora J.W."/>
            <person name="Yadav J.S."/>
            <person name="Aerts A."/>
            <person name="Benoit I."/>
            <person name="Boyd A."/>
            <person name="Carlson A."/>
            <person name="Copeland A."/>
            <person name="Coutinho P.M."/>
            <person name="de Vries R.P."/>
            <person name="Ferreira P."/>
            <person name="Findley K."/>
            <person name="Foster B."/>
            <person name="Gaskell J."/>
            <person name="Glotzer D."/>
            <person name="Gorecki P."/>
            <person name="Heitman J."/>
            <person name="Hesse C."/>
            <person name="Hori C."/>
            <person name="Igarashi K."/>
            <person name="Jurgens J.A."/>
            <person name="Kallen N."/>
            <person name="Kersten P."/>
            <person name="Kohler A."/>
            <person name="Kuees U."/>
            <person name="Kumar T.K.A."/>
            <person name="Kuo A."/>
            <person name="LaButti K."/>
            <person name="Larrondo L.F."/>
            <person name="Lindquist E."/>
            <person name="Ling A."/>
            <person name="Lombard V."/>
            <person name="Lucas S."/>
            <person name="Lundell T."/>
            <person name="Martin R."/>
            <person name="McLaughlin D.J."/>
            <person name="Morgenstern I."/>
            <person name="Morin E."/>
            <person name="Murat C."/>
            <person name="Nagy L.G."/>
            <person name="Nolan M."/>
            <person name="Ohm R.A."/>
            <person name="Patyshakuliyeva A."/>
            <person name="Rokas A."/>
            <person name="Ruiz-Duenas F.J."/>
            <person name="Sabat G."/>
            <person name="Salamov A."/>
            <person name="Samejima M."/>
            <person name="Schmutz J."/>
            <person name="Slot J.C."/>
            <person name="St John F."/>
            <person name="Stenlid J."/>
            <person name="Sun H."/>
            <person name="Sun S."/>
            <person name="Syed K."/>
            <person name="Tsang A."/>
            <person name="Wiebenga A."/>
            <person name="Young D."/>
            <person name="Pisabarro A."/>
            <person name="Eastwood D.C."/>
            <person name="Martin F."/>
            <person name="Cullen D."/>
            <person name="Grigoriev I.V."/>
            <person name="Hibbett D.S."/>
        </authorList>
    </citation>
    <scope>NUCLEOTIDE SEQUENCE [LARGE SCALE GENOMIC DNA]</scope>
    <source>
        <strain evidence="9">HHB-11173 SS5</strain>
    </source>
</reference>
<dbReference type="KEGG" id="psq:PUNSTDRAFT_55841"/>
<evidence type="ECO:0000256" key="3">
    <source>
        <dbReference type="ARBA" id="ARBA00022679"/>
    </source>
</evidence>
<evidence type="ECO:0000313" key="8">
    <source>
        <dbReference type="EMBL" id="EIN03997.1"/>
    </source>
</evidence>
<dbReference type="SUPFAM" id="SSF53383">
    <property type="entry name" value="PLP-dependent transferases"/>
    <property type="match status" value="1"/>
</dbReference>
<comment type="similarity">
    <text evidence="2">Belongs to the class-II pyridoxal-phosphate-dependent aminotransferase family. BioF subfamily.</text>
</comment>
<dbReference type="OrthoDB" id="2382073at2759"/>
<dbReference type="Gene3D" id="3.40.640.10">
    <property type="entry name" value="Type I PLP-dependent aspartate aminotransferase-like (Major domain)"/>
    <property type="match status" value="1"/>
</dbReference>
<dbReference type="PANTHER" id="PTHR13693">
    <property type="entry name" value="CLASS II AMINOTRANSFERASE/8-AMINO-7-OXONONANOATE SYNTHASE"/>
    <property type="match status" value="1"/>
</dbReference>
<organism evidence="8 9">
    <name type="scientific">Punctularia strigosozonata (strain HHB-11173)</name>
    <name type="common">White-rot fungus</name>
    <dbReference type="NCBI Taxonomy" id="741275"/>
    <lineage>
        <taxon>Eukaryota</taxon>
        <taxon>Fungi</taxon>
        <taxon>Dikarya</taxon>
        <taxon>Basidiomycota</taxon>
        <taxon>Agaricomycotina</taxon>
        <taxon>Agaricomycetes</taxon>
        <taxon>Corticiales</taxon>
        <taxon>Punctulariaceae</taxon>
        <taxon>Punctularia</taxon>
    </lineage>
</organism>
<feature type="domain" description="Aminotransferase class I/classII large" evidence="7">
    <location>
        <begin position="46"/>
        <end position="437"/>
    </location>
</feature>
<keyword evidence="9" id="KW-1185">Reference proteome</keyword>
<keyword evidence="5" id="KW-0175">Coiled coil</keyword>
<feature type="region of interest" description="Disordered" evidence="6">
    <location>
        <begin position="1"/>
        <end position="46"/>
    </location>
</feature>
<dbReference type="Gene3D" id="3.90.1150.10">
    <property type="entry name" value="Aspartate Aminotransferase, domain 1"/>
    <property type="match status" value="1"/>
</dbReference>
<evidence type="ECO:0000256" key="4">
    <source>
        <dbReference type="ARBA" id="ARBA00022898"/>
    </source>
</evidence>
<dbReference type="GO" id="GO:0030170">
    <property type="term" value="F:pyridoxal phosphate binding"/>
    <property type="evidence" value="ECO:0007669"/>
    <property type="project" value="InterPro"/>
</dbReference>
<proteinExistence type="inferred from homology"/>
<feature type="coiled-coil region" evidence="5">
    <location>
        <begin position="159"/>
        <end position="186"/>
    </location>
</feature>
<dbReference type="InterPro" id="IPR004839">
    <property type="entry name" value="Aminotransferase_I/II_large"/>
</dbReference>
<dbReference type="PANTHER" id="PTHR13693:SF77">
    <property type="entry name" value="8-AMINO-7-OXONONANOATE SYNTHASE"/>
    <property type="match status" value="1"/>
</dbReference>
<dbReference type="GeneID" id="18884049"/>
<evidence type="ECO:0000256" key="5">
    <source>
        <dbReference type="SAM" id="Coils"/>
    </source>
</evidence>
<keyword evidence="3 8" id="KW-0808">Transferase</keyword>
<gene>
    <name evidence="8" type="ORF">PUNSTDRAFT_55841</name>
</gene>
<dbReference type="InterPro" id="IPR015421">
    <property type="entry name" value="PyrdxlP-dep_Trfase_major"/>
</dbReference>
<dbReference type="HOGENOM" id="CLU_015846_3_0_1"/>
<dbReference type="eggNOG" id="KOG1359">
    <property type="taxonomic scope" value="Eukaryota"/>
</dbReference>
<evidence type="ECO:0000259" key="7">
    <source>
        <dbReference type="Pfam" id="PF00155"/>
    </source>
</evidence>
<evidence type="ECO:0000256" key="6">
    <source>
        <dbReference type="SAM" id="MobiDB-lite"/>
    </source>
</evidence>
<dbReference type="AlphaFoldDB" id="R7S2I7"/>
<dbReference type="InterPro" id="IPR050087">
    <property type="entry name" value="AON_synthase_class-II"/>
</dbReference>
<evidence type="ECO:0000256" key="2">
    <source>
        <dbReference type="ARBA" id="ARBA00010008"/>
    </source>
</evidence>
<sequence length="484" mass="52466">MPALERHLTKALKSREERAIKRRLPDPVPTEDRTPSTDQISPRAPLDFSSNDYLSLSTSADLRASFIRECQRAPLVLGSGGSRLLSNPPAHAALEARLGTFFNTAAGADGSLLFNSGYDANVGFFSCVPQPGDCVVVDEHIHASVHDGVRASRVKDSFITFSHNDLQALEEKLDSLLQQKEKLRTGEASMFVAVESLYSMDGTFAPLKQVVDLLGHMFPAGNAYLIVDEAHATGVYGPQGRGMLAAYGLERHPCVLARLHTFGKALASTGAVLLTTPLVRSYLVNYARPLIYTTALSHPNIIATGCAFDLLEDGTAEALSVRLLDLSQYMIDLLRQRLRNVPMNVLSLPPHLSSAPHSSPGGPTPISSGMAVYASNPPPPIIPLMTPHPRPLATFLLTRCNIVARPITWPTVPRGAGRVRICLRSGHTRMDVERLVEGCVAWASSFQTSKQDAAYDAALSMHSHHDTNHTVAVAVRDHTRSAKL</sequence>
<evidence type="ECO:0000256" key="1">
    <source>
        <dbReference type="ARBA" id="ARBA00001933"/>
    </source>
</evidence>
<dbReference type="Pfam" id="PF00155">
    <property type="entry name" value="Aminotran_1_2"/>
    <property type="match status" value="1"/>
</dbReference>
<dbReference type="InterPro" id="IPR015424">
    <property type="entry name" value="PyrdxlP-dep_Trfase"/>
</dbReference>
<protein>
    <submittedName>
        <fullName evidence="8">PLP-dependent transferase</fullName>
    </submittedName>
</protein>
<dbReference type="RefSeq" id="XP_007388786.1">
    <property type="nucleotide sequence ID" value="XM_007388724.1"/>
</dbReference>
<dbReference type="GO" id="GO:0009102">
    <property type="term" value="P:biotin biosynthetic process"/>
    <property type="evidence" value="ECO:0007669"/>
    <property type="project" value="TreeGrafter"/>
</dbReference>
<name>R7S2I7_PUNST</name>
<dbReference type="GO" id="GO:0016740">
    <property type="term" value="F:transferase activity"/>
    <property type="evidence" value="ECO:0007669"/>
    <property type="project" value="UniProtKB-KW"/>
</dbReference>